<gene>
    <name evidence="2" type="ORF">MUK42_03375</name>
</gene>
<evidence type="ECO:0000313" key="3">
    <source>
        <dbReference type="Proteomes" id="UP001055439"/>
    </source>
</evidence>
<evidence type="ECO:0000256" key="1">
    <source>
        <dbReference type="SAM" id="MobiDB-lite"/>
    </source>
</evidence>
<name>A0A9E7HJH7_9LILI</name>
<organism evidence="2 3">
    <name type="scientific">Musa troglodytarum</name>
    <name type="common">fe'i banana</name>
    <dbReference type="NCBI Taxonomy" id="320322"/>
    <lineage>
        <taxon>Eukaryota</taxon>
        <taxon>Viridiplantae</taxon>
        <taxon>Streptophyta</taxon>
        <taxon>Embryophyta</taxon>
        <taxon>Tracheophyta</taxon>
        <taxon>Spermatophyta</taxon>
        <taxon>Magnoliopsida</taxon>
        <taxon>Liliopsida</taxon>
        <taxon>Zingiberales</taxon>
        <taxon>Musaceae</taxon>
        <taxon>Musa</taxon>
    </lineage>
</organism>
<proteinExistence type="predicted"/>
<protein>
    <submittedName>
        <fullName evidence="2">Uncharacterized protein</fullName>
    </submittedName>
</protein>
<dbReference type="AlphaFoldDB" id="A0A9E7HJH7"/>
<accession>A0A9E7HJH7</accession>
<keyword evidence="3" id="KW-1185">Reference proteome</keyword>
<feature type="region of interest" description="Disordered" evidence="1">
    <location>
        <begin position="21"/>
        <end position="51"/>
    </location>
</feature>
<dbReference type="EMBL" id="CP097510">
    <property type="protein sequence ID" value="URE32263.1"/>
    <property type="molecule type" value="Genomic_DNA"/>
</dbReference>
<dbReference type="Proteomes" id="UP001055439">
    <property type="component" value="Chromosome 8"/>
</dbReference>
<feature type="compositionally biased region" description="Basic and acidic residues" evidence="1">
    <location>
        <begin position="30"/>
        <end position="51"/>
    </location>
</feature>
<evidence type="ECO:0000313" key="2">
    <source>
        <dbReference type="EMBL" id="URE32263.1"/>
    </source>
</evidence>
<reference evidence="2" key="1">
    <citation type="submission" date="2022-05" db="EMBL/GenBank/DDBJ databases">
        <title>The Musa troglodytarum L. genome provides insights into the mechanism of non-climacteric behaviour and enrichment of carotenoids.</title>
        <authorList>
            <person name="Wang J."/>
        </authorList>
    </citation>
    <scope>NUCLEOTIDE SEQUENCE</scope>
    <source>
        <tissue evidence="2">Leaf</tissue>
    </source>
</reference>
<sequence>MLEDVKEVNRAKTTMRALVDDNNEMSTMGKKQDEGAIEDSKTRARELTIES</sequence>